<organism evidence="1 2">
    <name type="scientific">Rubripirellula reticaptiva</name>
    <dbReference type="NCBI Taxonomy" id="2528013"/>
    <lineage>
        <taxon>Bacteria</taxon>
        <taxon>Pseudomonadati</taxon>
        <taxon>Planctomycetota</taxon>
        <taxon>Planctomycetia</taxon>
        <taxon>Pirellulales</taxon>
        <taxon>Pirellulaceae</taxon>
        <taxon>Rubripirellula</taxon>
    </lineage>
</organism>
<dbReference type="InterPro" id="IPR017853">
    <property type="entry name" value="GH"/>
</dbReference>
<evidence type="ECO:0000313" key="2">
    <source>
        <dbReference type="Proteomes" id="UP000317977"/>
    </source>
</evidence>
<dbReference type="Proteomes" id="UP000317977">
    <property type="component" value="Unassembled WGS sequence"/>
</dbReference>
<dbReference type="SUPFAM" id="SSF51445">
    <property type="entry name" value="(Trans)glycosidases"/>
    <property type="match status" value="1"/>
</dbReference>
<gene>
    <name evidence="1" type="ORF">Poly59_57590</name>
</gene>
<evidence type="ECO:0000313" key="1">
    <source>
        <dbReference type="EMBL" id="TWU46786.1"/>
    </source>
</evidence>
<dbReference type="EMBL" id="SJPX01000006">
    <property type="protein sequence ID" value="TWU46786.1"/>
    <property type="molecule type" value="Genomic_DNA"/>
</dbReference>
<dbReference type="AlphaFoldDB" id="A0A5C6EGS0"/>
<protein>
    <submittedName>
        <fullName evidence="1">Uncharacterized protein</fullName>
    </submittedName>
</protein>
<reference evidence="1 2" key="1">
    <citation type="submission" date="2019-02" db="EMBL/GenBank/DDBJ databases">
        <title>Deep-cultivation of Planctomycetes and their phenomic and genomic characterization uncovers novel biology.</title>
        <authorList>
            <person name="Wiegand S."/>
            <person name="Jogler M."/>
            <person name="Boedeker C."/>
            <person name="Pinto D."/>
            <person name="Vollmers J."/>
            <person name="Rivas-Marin E."/>
            <person name="Kohn T."/>
            <person name="Peeters S.H."/>
            <person name="Heuer A."/>
            <person name="Rast P."/>
            <person name="Oberbeckmann S."/>
            <person name="Bunk B."/>
            <person name="Jeske O."/>
            <person name="Meyerdierks A."/>
            <person name="Storesund J.E."/>
            <person name="Kallscheuer N."/>
            <person name="Luecker S."/>
            <person name="Lage O.M."/>
            <person name="Pohl T."/>
            <person name="Merkel B.J."/>
            <person name="Hornburger P."/>
            <person name="Mueller R.-W."/>
            <person name="Bruemmer F."/>
            <person name="Labrenz M."/>
            <person name="Spormann A.M."/>
            <person name="Op Den Camp H."/>
            <person name="Overmann J."/>
            <person name="Amann R."/>
            <person name="Jetten M.S.M."/>
            <person name="Mascher T."/>
            <person name="Medema M.H."/>
            <person name="Devos D.P."/>
            <person name="Kaster A.-K."/>
            <person name="Ovreas L."/>
            <person name="Rohde M."/>
            <person name="Galperin M.Y."/>
            <person name="Jogler C."/>
        </authorList>
    </citation>
    <scope>NUCLEOTIDE SEQUENCE [LARGE SCALE GENOMIC DNA]</scope>
    <source>
        <strain evidence="1 2">Poly59</strain>
    </source>
</reference>
<keyword evidence="2" id="KW-1185">Reference proteome</keyword>
<sequence>MSIPSPTSRLFSTSNNSINCNKNRYAKYINCVRLLGGIDRTKNNYFRGVDDRGEAVCDLSEAIAILTGIRKCGFTPWIGTERDLNPGQWTGTKEQWLKHYDYTVAAVRSVLPGAEIGPGNVVATLKAHRQESWAPAIINHCASGTNHVSGQTGSPLDFFGSFCYTTVGRTDKNFEYIFRFLRNRLDSRPESSGIPIEIQEFGILSEGGKRIIGESVPVQLTLDQKSLASKDWTLTRANLIDGDHAEFIGKRDSDVKKTLSKYRDQRRPDAVALRRAMAVNRNEYELMSNLHSLDPLPKPTRDSSGQRHFDLTMDGHTVLLLRLE</sequence>
<proteinExistence type="predicted"/>
<accession>A0A5C6EGS0</accession>
<dbReference type="OrthoDB" id="9776971at2"/>
<comment type="caution">
    <text evidence="1">The sequence shown here is derived from an EMBL/GenBank/DDBJ whole genome shotgun (WGS) entry which is preliminary data.</text>
</comment>
<name>A0A5C6EGS0_9BACT</name>
<dbReference type="Gene3D" id="3.20.20.80">
    <property type="entry name" value="Glycosidases"/>
    <property type="match status" value="1"/>
</dbReference>